<dbReference type="Proteomes" id="UP000479710">
    <property type="component" value="Unassembled WGS sequence"/>
</dbReference>
<organism evidence="1 2">
    <name type="scientific">Oryza meyeriana var. granulata</name>
    <dbReference type="NCBI Taxonomy" id="110450"/>
    <lineage>
        <taxon>Eukaryota</taxon>
        <taxon>Viridiplantae</taxon>
        <taxon>Streptophyta</taxon>
        <taxon>Embryophyta</taxon>
        <taxon>Tracheophyta</taxon>
        <taxon>Spermatophyta</taxon>
        <taxon>Magnoliopsida</taxon>
        <taxon>Liliopsida</taxon>
        <taxon>Poales</taxon>
        <taxon>Poaceae</taxon>
        <taxon>BOP clade</taxon>
        <taxon>Oryzoideae</taxon>
        <taxon>Oryzeae</taxon>
        <taxon>Oryzinae</taxon>
        <taxon>Oryza</taxon>
        <taxon>Oryza meyeriana</taxon>
    </lineage>
</organism>
<evidence type="ECO:0000313" key="2">
    <source>
        <dbReference type="Proteomes" id="UP000479710"/>
    </source>
</evidence>
<sequence length="77" mass="8990">MPSPPMENQWWSWQNRRRQLVGVGPGQAARGLRVYTSMATESQLPMLCLLTAWMDELHRHRVAELRREVERCDLSIG</sequence>
<gene>
    <name evidence="1" type="ORF">E2562_012590</name>
</gene>
<dbReference type="AlphaFoldDB" id="A0A6G1D1N5"/>
<evidence type="ECO:0000313" key="1">
    <source>
        <dbReference type="EMBL" id="KAF0906805.1"/>
    </source>
</evidence>
<accession>A0A6G1D1N5</accession>
<name>A0A6G1D1N5_9ORYZ</name>
<dbReference type="EMBL" id="SPHZ02000007">
    <property type="protein sequence ID" value="KAF0906805.1"/>
    <property type="molecule type" value="Genomic_DNA"/>
</dbReference>
<comment type="caution">
    <text evidence="1">The sequence shown here is derived from an EMBL/GenBank/DDBJ whole genome shotgun (WGS) entry which is preliminary data.</text>
</comment>
<keyword evidence="2" id="KW-1185">Reference proteome</keyword>
<reference evidence="1 2" key="1">
    <citation type="submission" date="2019-11" db="EMBL/GenBank/DDBJ databases">
        <title>Whole genome sequence of Oryza granulata.</title>
        <authorList>
            <person name="Li W."/>
        </authorList>
    </citation>
    <scope>NUCLEOTIDE SEQUENCE [LARGE SCALE GENOMIC DNA]</scope>
    <source>
        <strain evidence="2">cv. Menghai</strain>
        <tissue evidence="1">Leaf</tissue>
    </source>
</reference>
<protein>
    <submittedName>
        <fullName evidence="1">Uncharacterized protein</fullName>
    </submittedName>
</protein>
<proteinExistence type="predicted"/>